<evidence type="ECO:0000313" key="1">
    <source>
        <dbReference type="EMBL" id="RPD42200.1"/>
    </source>
</evidence>
<dbReference type="AlphaFoldDB" id="A0A3N4MQ16"/>
<organism evidence="1 2">
    <name type="scientific">Chitinophaga barathri</name>
    <dbReference type="NCBI Taxonomy" id="1647451"/>
    <lineage>
        <taxon>Bacteria</taxon>
        <taxon>Pseudomonadati</taxon>
        <taxon>Bacteroidota</taxon>
        <taxon>Chitinophagia</taxon>
        <taxon>Chitinophagales</taxon>
        <taxon>Chitinophagaceae</taxon>
        <taxon>Chitinophaga</taxon>
    </lineage>
</organism>
<dbReference type="Proteomes" id="UP000279089">
    <property type="component" value="Unassembled WGS sequence"/>
</dbReference>
<accession>A0A3N4MQ16</accession>
<evidence type="ECO:0000313" key="2">
    <source>
        <dbReference type="Proteomes" id="UP000279089"/>
    </source>
</evidence>
<sequence length="67" mass="7061">MTVLRCGIRGIYRPLTFPAGSLLAAVYTGSTPGLHRVYTGSTPGLHRVYTGSTPGLHRVYTGSTPGL</sequence>
<proteinExistence type="predicted"/>
<comment type="caution">
    <text evidence="1">The sequence shown here is derived from an EMBL/GenBank/DDBJ whole genome shotgun (WGS) entry which is preliminary data.</text>
</comment>
<gene>
    <name evidence="1" type="ORF">EG028_03195</name>
</gene>
<feature type="non-terminal residue" evidence="1">
    <location>
        <position position="67"/>
    </location>
</feature>
<keyword evidence="2" id="KW-1185">Reference proteome</keyword>
<name>A0A3N4MQ16_9BACT</name>
<protein>
    <submittedName>
        <fullName evidence="1">Uncharacterized protein</fullName>
    </submittedName>
</protein>
<dbReference type="EMBL" id="RMBX01000002">
    <property type="protein sequence ID" value="RPD42200.1"/>
    <property type="molecule type" value="Genomic_DNA"/>
</dbReference>
<reference evidence="2" key="1">
    <citation type="submission" date="2018-11" db="EMBL/GenBank/DDBJ databases">
        <title>Chitinophaga lutea sp.nov., isolate from arsenic contaminated soil.</title>
        <authorList>
            <person name="Zong Y."/>
        </authorList>
    </citation>
    <scope>NUCLEOTIDE SEQUENCE [LARGE SCALE GENOMIC DNA]</scope>
    <source>
        <strain evidence="2">YLT18</strain>
    </source>
</reference>